<dbReference type="AlphaFoldDB" id="A0AAN7T245"/>
<accession>A0AAN7T245</accession>
<organism evidence="2 3">
    <name type="scientific">Lithohypha guttulata</name>
    <dbReference type="NCBI Taxonomy" id="1690604"/>
    <lineage>
        <taxon>Eukaryota</taxon>
        <taxon>Fungi</taxon>
        <taxon>Dikarya</taxon>
        <taxon>Ascomycota</taxon>
        <taxon>Pezizomycotina</taxon>
        <taxon>Eurotiomycetes</taxon>
        <taxon>Chaetothyriomycetidae</taxon>
        <taxon>Chaetothyriales</taxon>
        <taxon>Trichomeriaceae</taxon>
        <taxon>Lithohypha</taxon>
    </lineage>
</organism>
<proteinExistence type="predicted"/>
<gene>
    <name evidence="2" type="ORF">LTR05_003700</name>
</gene>
<evidence type="ECO:0000313" key="2">
    <source>
        <dbReference type="EMBL" id="KAK5086532.1"/>
    </source>
</evidence>
<dbReference type="PANTHER" id="PTHR24148:SF73">
    <property type="entry name" value="HET DOMAIN PROTEIN (AFU_ORTHOLOGUE AFUA_8G01020)"/>
    <property type="match status" value="1"/>
</dbReference>
<dbReference type="InterPro" id="IPR052895">
    <property type="entry name" value="HetReg/Transcr_Mod"/>
</dbReference>
<comment type="caution">
    <text evidence="2">The sequence shown here is derived from an EMBL/GenBank/DDBJ whole genome shotgun (WGS) entry which is preliminary data.</text>
</comment>
<dbReference type="Proteomes" id="UP001309876">
    <property type="component" value="Unassembled WGS sequence"/>
</dbReference>
<keyword evidence="3" id="KW-1185">Reference proteome</keyword>
<evidence type="ECO:0000259" key="1">
    <source>
        <dbReference type="Pfam" id="PF06985"/>
    </source>
</evidence>
<evidence type="ECO:0000313" key="3">
    <source>
        <dbReference type="Proteomes" id="UP001309876"/>
    </source>
</evidence>
<dbReference type="Pfam" id="PF06985">
    <property type="entry name" value="HET"/>
    <property type="match status" value="1"/>
</dbReference>
<dbReference type="EMBL" id="JAVRRJ010000003">
    <property type="protein sequence ID" value="KAK5086532.1"/>
    <property type="molecule type" value="Genomic_DNA"/>
</dbReference>
<reference evidence="2 3" key="1">
    <citation type="submission" date="2023-08" db="EMBL/GenBank/DDBJ databases">
        <title>Black Yeasts Isolated from many extreme environments.</title>
        <authorList>
            <person name="Coleine C."/>
            <person name="Stajich J.E."/>
            <person name="Selbmann L."/>
        </authorList>
    </citation>
    <scope>NUCLEOTIDE SEQUENCE [LARGE SCALE GENOMIC DNA]</scope>
    <source>
        <strain evidence="2 3">CCFEE 5910</strain>
    </source>
</reference>
<feature type="domain" description="Heterokaryon incompatibility" evidence="1">
    <location>
        <begin position="10"/>
        <end position="185"/>
    </location>
</feature>
<protein>
    <recommendedName>
        <fullName evidence="1">Heterokaryon incompatibility domain-containing protein</fullName>
    </recommendedName>
</protein>
<name>A0AAN7T245_9EURO</name>
<dbReference type="PANTHER" id="PTHR24148">
    <property type="entry name" value="ANKYRIN REPEAT DOMAIN-CONTAINING PROTEIN 39 HOMOLOG-RELATED"/>
    <property type="match status" value="1"/>
</dbReference>
<sequence length="544" mass="62473">MIGSTTLVPYTCLSYTWGPDEPELSMSVIHIDGEPMRVRDNLHDFLICAGSKLKCFKTWWWIDAICIDQENVVEKNDQVQKMGEIYRSAESVISWLSCKSLGEFRNDLELMRQYMNEYRHQYKVKTTQDEEDDWESTSGEEDEGDDILPWQQYFARDENLTIDFIVLLAHAMANNYWKRAWIVQEVRLARKNYVWAGDAEIELQLLNDLHSWARRAVSFCERGGDSHRLRARWADALGYGSLVKYLHSDPRLPGARHHRRLIDLVRDYSGAECSEIHDRVYALRALATEGTDIRIDYAQSCTSLLFECLWAQRVDICLCSASVLMDRLELKEYPDHDMIALLAAKSKIWEPPSPLSQPYFEIKFEGRRLTRSPLSMVPDREISWSLTETTKYCIALACQCSSAYLPKYWIHRAGYVVCLGGRMSCGLNIPSRHLFLDAVGQTDDAYHSGKNAKAPVYTVEFVDSLEGEGIYGASLVLDKVASQQQGQKKPTQSCRLRLTAPALMALMRHRGKVPADCEGGKDIEYRILFDFEPVRHVRSELYLA</sequence>
<dbReference type="InterPro" id="IPR010730">
    <property type="entry name" value="HET"/>
</dbReference>